<dbReference type="SUPFAM" id="SSF55620">
    <property type="entry name" value="Tetrahydrobiopterin biosynthesis enzymes-like"/>
    <property type="match status" value="1"/>
</dbReference>
<proteinExistence type="predicted"/>
<dbReference type="UniPathway" id="UPA00848">
    <property type="reaction ID" value="UER00151"/>
</dbReference>
<dbReference type="InterPro" id="IPR043134">
    <property type="entry name" value="GTP-CH-I_N"/>
</dbReference>
<dbReference type="Gene3D" id="3.30.1130.10">
    <property type="match status" value="1"/>
</dbReference>
<dbReference type="Pfam" id="PF01227">
    <property type="entry name" value="GTP_cyclohydroI"/>
    <property type="match status" value="1"/>
</dbReference>
<accession>A0A0F9IW18</accession>
<dbReference type="AlphaFoldDB" id="A0A0F9IW18"/>
<sequence>MGVNLKDRNFLETPERVARFYVEMFRPKETEWATFPEDYSDFILLKDHKIHSLCPHHLLPVEFTVAVAYVPDGRVL</sequence>
<dbReference type="InterPro" id="IPR020602">
    <property type="entry name" value="GTP_CycHdrlase_I_dom"/>
</dbReference>
<protein>
    <recommendedName>
        <fullName evidence="1">GTP cyclohydrolase I domain-containing protein</fullName>
    </recommendedName>
</protein>
<evidence type="ECO:0000313" key="2">
    <source>
        <dbReference type="EMBL" id="KKM61493.1"/>
    </source>
</evidence>
<evidence type="ECO:0000259" key="1">
    <source>
        <dbReference type="Pfam" id="PF01227"/>
    </source>
</evidence>
<gene>
    <name evidence="2" type="ORF">LCGC14_1531090</name>
</gene>
<name>A0A0F9IW18_9ZZZZ</name>
<feature type="domain" description="GTP cyclohydrolase I" evidence="1">
    <location>
        <begin position="2"/>
        <end position="76"/>
    </location>
</feature>
<reference evidence="2" key="1">
    <citation type="journal article" date="2015" name="Nature">
        <title>Complex archaea that bridge the gap between prokaryotes and eukaryotes.</title>
        <authorList>
            <person name="Spang A."/>
            <person name="Saw J.H."/>
            <person name="Jorgensen S.L."/>
            <person name="Zaremba-Niedzwiedzka K."/>
            <person name="Martijn J."/>
            <person name="Lind A.E."/>
            <person name="van Eijk R."/>
            <person name="Schleper C."/>
            <person name="Guy L."/>
            <person name="Ettema T.J."/>
        </authorList>
    </citation>
    <scope>NUCLEOTIDE SEQUENCE</scope>
</reference>
<organism evidence="2">
    <name type="scientific">marine sediment metagenome</name>
    <dbReference type="NCBI Taxonomy" id="412755"/>
    <lineage>
        <taxon>unclassified sequences</taxon>
        <taxon>metagenomes</taxon>
        <taxon>ecological metagenomes</taxon>
    </lineage>
</organism>
<feature type="non-terminal residue" evidence="2">
    <location>
        <position position="76"/>
    </location>
</feature>
<dbReference type="InterPro" id="IPR043133">
    <property type="entry name" value="GTP-CH-I_C/QueF"/>
</dbReference>
<dbReference type="EMBL" id="LAZR01011472">
    <property type="protein sequence ID" value="KKM61493.1"/>
    <property type="molecule type" value="Genomic_DNA"/>
</dbReference>
<dbReference type="Gene3D" id="1.10.286.10">
    <property type="match status" value="1"/>
</dbReference>
<comment type="caution">
    <text evidence="2">The sequence shown here is derived from an EMBL/GenBank/DDBJ whole genome shotgun (WGS) entry which is preliminary data.</text>
</comment>